<evidence type="ECO:0000313" key="5">
    <source>
        <dbReference type="Proteomes" id="UP001157126"/>
    </source>
</evidence>
<dbReference type="Gene3D" id="3.40.50.1390">
    <property type="entry name" value="Resolvase, N-terminal catalytic domain"/>
    <property type="match status" value="1"/>
</dbReference>
<dbReference type="InterPro" id="IPR036162">
    <property type="entry name" value="Resolvase-like_N_sf"/>
</dbReference>
<reference evidence="5" key="1">
    <citation type="journal article" date="2019" name="Int. J. Syst. Evol. Microbiol.">
        <title>The Global Catalogue of Microorganisms (GCM) 10K type strain sequencing project: providing services to taxonomists for standard genome sequencing and annotation.</title>
        <authorList>
            <consortium name="The Broad Institute Genomics Platform"/>
            <consortium name="The Broad Institute Genome Sequencing Center for Infectious Disease"/>
            <person name="Wu L."/>
            <person name="Ma J."/>
        </authorList>
    </citation>
    <scope>NUCLEOTIDE SEQUENCE [LARGE SCALE GENOMIC DNA]</scope>
    <source>
        <strain evidence="5">NBRC 113072</strain>
    </source>
</reference>
<dbReference type="Pfam" id="PF00239">
    <property type="entry name" value="Resolvase"/>
    <property type="match status" value="1"/>
</dbReference>
<accession>A0ABQ6IZ64</accession>
<dbReference type="SUPFAM" id="SSF53041">
    <property type="entry name" value="Resolvase-like"/>
    <property type="match status" value="1"/>
</dbReference>
<organism evidence="4 5">
    <name type="scientific">Mobilicoccus caccae</name>
    <dbReference type="NCBI Taxonomy" id="1859295"/>
    <lineage>
        <taxon>Bacteria</taxon>
        <taxon>Bacillati</taxon>
        <taxon>Actinomycetota</taxon>
        <taxon>Actinomycetes</taxon>
        <taxon>Micrococcales</taxon>
        <taxon>Dermatophilaceae</taxon>
        <taxon>Mobilicoccus</taxon>
    </lineage>
</organism>
<keyword evidence="1" id="KW-0175">Coiled coil</keyword>
<feature type="region of interest" description="Disordered" evidence="2">
    <location>
        <begin position="219"/>
        <end position="246"/>
    </location>
</feature>
<gene>
    <name evidence="4" type="ORF">GCM10025883_40370</name>
</gene>
<proteinExistence type="predicted"/>
<protein>
    <recommendedName>
        <fullName evidence="3">Resolvase/invertase-type recombinase catalytic domain-containing protein</fullName>
    </recommendedName>
</protein>
<name>A0ABQ6IZ64_9MICO</name>
<evidence type="ECO:0000256" key="1">
    <source>
        <dbReference type="SAM" id="Coils"/>
    </source>
</evidence>
<dbReference type="EMBL" id="BSUO01000001">
    <property type="protein sequence ID" value="GMA41992.1"/>
    <property type="molecule type" value="Genomic_DNA"/>
</dbReference>
<dbReference type="SMART" id="SM00857">
    <property type="entry name" value="Resolvase"/>
    <property type="match status" value="1"/>
</dbReference>
<dbReference type="Proteomes" id="UP001157126">
    <property type="component" value="Unassembled WGS sequence"/>
</dbReference>
<sequence>MTRQTTPSRAVLYVRISDDPEGSEKGVDRQEADCRVFAEAQGYEVVEVFWENDTSAFKQRTITLPTGEKVRRVVRPRFRAMLGLLARHGAEAMIAYDLDHATAQAIEAVRGLTADGPVKRVTDELSRLGREAERAELAAERWEQIANRLDAQRATHRAEDDESVAALRKAEEAAEQIRAEVAQPLIVQAEHDGAAYLAAVEDETAASARLSTVGRFGRRKALTKHRSATEQTQTLRAQVRESWCEPPRTAEALPAWAEQRTKRHAEHDPRVIDAAQHVEAARAERETMRKRHEQEHLALLVSEYGAERVRLDHLGMRMTNPRRDARDARAKAAMTGAEADELRSLPIPEAAARIEAKRAEQEQRKQQAAERARQLTDPFEHDPHRNAPRHEGPTRGL</sequence>
<feature type="coiled-coil region" evidence="1">
    <location>
        <begin position="118"/>
        <end position="159"/>
    </location>
</feature>
<feature type="region of interest" description="Disordered" evidence="2">
    <location>
        <begin position="334"/>
        <end position="397"/>
    </location>
</feature>
<feature type="domain" description="Resolvase/invertase-type recombinase catalytic" evidence="3">
    <location>
        <begin position="10"/>
        <end position="162"/>
    </location>
</feature>
<dbReference type="InterPro" id="IPR006119">
    <property type="entry name" value="Resolv_N"/>
</dbReference>
<feature type="compositionally biased region" description="Basic and acidic residues" evidence="2">
    <location>
        <begin position="352"/>
        <end position="397"/>
    </location>
</feature>
<comment type="caution">
    <text evidence="4">The sequence shown here is derived from an EMBL/GenBank/DDBJ whole genome shotgun (WGS) entry which is preliminary data.</text>
</comment>
<evidence type="ECO:0000259" key="3">
    <source>
        <dbReference type="SMART" id="SM00857"/>
    </source>
</evidence>
<evidence type="ECO:0000313" key="4">
    <source>
        <dbReference type="EMBL" id="GMA41992.1"/>
    </source>
</evidence>
<keyword evidence="5" id="KW-1185">Reference proteome</keyword>
<dbReference type="RefSeq" id="WP_284305474.1">
    <property type="nucleotide sequence ID" value="NZ_BSUO01000001.1"/>
</dbReference>
<evidence type="ECO:0000256" key="2">
    <source>
        <dbReference type="SAM" id="MobiDB-lite"/>
    </source>
</evidence>